<sequence>REQFDQGFALFAFNLSPAEDADALSPVSNGILRLEILFREPLPHTTTLIVYACYDSVLEVNSR</sequence>
<dbReference type="EMBL" id="AYCK01026002">
    <property type="status" value="NOT_ANNOTATED_CDS"/>
    <property type="molecule type" value="Genomic_DNA"/>
</dbReference>
<reference evidence="1" key="3">
    <citation type="submission" date="2025-09" db="UniProtKB">
        <authorList>
            <consortium name="Ensembl"/>
        </authorList>
    </citation>
    <scope>IDENTIFICATION</scope>
</reference>
<dbReference type="AlphaFoldDB" id="A0A096LXX9"/>
<dbReference type="eggNOG" id="ENOG502R501">
    <property type="taxonomic scope" value="Eukaryota"/>
</dbReference>
<accession>A0A096LXX9</accession>
<dbReference type="GeneTree" id="ENSGT01060000250334"/>
<protein>
    <submittedName>
        <fullName evidence="1">Uncharacterized protein</fullName>
    </submittedName>
</protein>
<dbReference type="Proteomes" id="UP000028760">
    <property type="component" value="Unassembled WGS sequence"/>
</dbReference>
<name>A0A096LXX9_POEFO</name>
<dbReference type="STRING" id="48698.ENSPFOP00000024020"/>
<keyword evidence="2" id="KW-1185">Reference proteome</keyword>
<organism evidence="1 2">
    <name type="scientific">Poecilia formosa</name>
    <name type="common">Amazon molly</name>
    <name type="synonym">Limia formosa</name>
    <dbReference type="NCBI Taxonomy" id="48698"/>
    <lineage>
        <taxon>Eukaryota</taxon>
        <taxon>Metazoa</taxon>
        <taxon>Chordata</taxon>
        <taxon>Craniata</taxon>
        <taxon>Vertebrata</taxon>
        <taxon>Euteleostomi</taxon>
        <taxon>Actinopterygii</taxon>
        <taxon>Neopterygii</taxon>
        <taxon>Teleostei</taxon>
        <taxon>Neoteleostei</taxon>
        <taxon>Acanthomorphata</taxon>
        <taxon>Ovalentaria</taxon>
        <taxon>Atherinomorphae</taxon>
        <taxon>Cyprinodontiformes</taxon>
        <taxon>Poeciliidae</taxon>
        <taxon>Poeciliinae</taxon>
        <taxon>Poecilia</taxon>
    </lineage>
</organism>
<evidence type="ECO:0000313" key="2">
    <source>
        <dbReference type="Proteomes" id="UP000028760"/>
    </source>
</evidence>
<dbReference type="Ensembl" id="ENSPFOT00000022329.1">
    <property type="protein sequence ID" value="ENSPFOP00000024020.1"/>
    <property type="gene ID" value="ENSPFOG00000022711.1"/>
</dbReference>
<evidence type="ECO:0000313" key="1">
    <source>
        <dbReference type="Ensembl" id="ENSPFOP00000024020.1"/>
    </source>
</evidence>
<reference evidence="1" key="2">
    <citation type="submission" date="2025-08" db="UniProtKB">
        <authorList>
            <consortium name="Ensembl"/>
        </authorList>
    </citation>
    <scope>IDENTIFICATION</scope>
</reference>
<reference evidence="2" key="1">
    <citation type="submission" date="2013-10" db="EMBL/GenBank/DDBJ databases">
        <authorList>
            <person name="Schartl M."/>
            <person name="Warren W."/>
        </authorList>
    </citation>
    <scope>NUCLEOTIDE SEQUENCE [LARGE SCALE GENOMIC DNA]</scope>
    <source>
        <strain evidence="2">female</strain>
    </source>
</reference>
<proteinExistence type="predicted"/>